<evidence type="ECO:0000313" key="3">
    <source>
        <dbReference type="Proteomes" id="UP001172102"/>
    </source>
</evidence>
<proteinExistence type="predicted"/>
<organism evidence="2 3">
    <name type="scientific">Lasiosphaeris hirsuta</name>
    <dbReference type="NCBI Taxonomy" id="260670"/>
    <lineage>
        <taxon>Eukaryota</taxon>
        <taxon>Fungi</taxon>
        <taxon>Dikarya</taxon>
        <taxon>Ascomycota</taxon>
        <taxon>Pezizomycotina</taxon>
        <taxon>Sordariomycetes</taxon>
        <taxon>Sordariomycetidae</taxon>
        <taxon>Sordariales</taxon>
        <taxon>Lasiosphaeriaceae</taxon>
        <taxon>Lasiosphaeris</taxon>
    </lineage>
</organism>
<accession>A0AA40AFZ4</accession>
<name>A0AA40AFZ4_9PEZI</name>
<reference evidence="2" key="1">
    <citation type="submission" date="2023-06" db="EMBL/GenBank/DDBJ databases">
        <title>Genome-scale phylogeny and comparative genomics of the fungal order Sordariales.</title>
        <authorList>
            <consortium name="Lawrence Berkeley National Laboratory"/>
            <person name="Hensen N."/>
            <person name="Bonometti L."/>
            <person name="Westerberg I."/>
            <person name="Brannstrom I.O."/>
            <person name="Guillou S."/>
            <person name="Cros-Aarteil S."/>
            <person name="Calhoun S."/>
            <person name="Haridas S."/>
            <person name="Kuo A."/>
            <person name="Mondo S."/>
            <person name="Pangilinan J."/>
            <person name="Riley R."/>
            <person name="Labutti K."/>
            <person name="Andreopoulos B."/>
            <person name="Lipzen A."/>
            <person name="Chen C."/>
            <person name="Yanf M."/>
            <person name="Daum C."/>
            <person name="Ng V."/>
            <person name="Clum A."/>
            <person name="Steindorff A."/>
            <person name="Ohm R."/>
            <person name="Martin F."/>
            <person name="Silar P."/>
            <person name="Natvig D."/>
            <person name="Lalanne C."/>
            <person name="Gautier V."/>
            <person name="Ament-Velasquez S.L."/>
            <person name="Kruys A."/>
            <person name="Hutchinson M.I."/>
            <person name="Powell A.J."/>
            <person name="Barry K."/>
            <person name="Miller A.N."/>
            <person name="Grigoriev I.V."/>
            <person name="Debuchy R."/>
            <person name="Gladieux P."/>
            <person name="Thoren M.H."/>
            <person name="Johannesson H."/>
        </authorList>
    </citation>
    <scope>NUCLEOTIDE SEQUENCE</scope>
    <source>
        <strain evidence="2">SMH4607-1</strain>
    </source>
</reference>
<dbReference type="AlphaFoldDB" id="A0AA40AFZ4"/>
<evidence type="ECO:0000313" key="2">
    <source>
        <dbReference type="EMBL" id="KAK0715033.1"/>
    </source>
</evidence>
<dbReference type="EMBL" id="JAUKUA010000004">
    <property type="protein sequence ID" value="KAK0715033.1"/>
    <property type="molecule type" value="Genomic_DNA"/>
</dbReference>
<evidence type="ECO:0000256" key="1">
    <source>
        <dbReference type="SAM" id="MobiDB-lite"/>
    </source>
</evidence>
<comment type="caution">
    <text evidence="2">The sequence shown here is derived from an EMBL/GenBank/DDBJ whole genome shotgun (WGS) entry which is preliminary data.</text>
</comment>
<sequence>MLRMLCLPEGLDPTTCQNGATVFHRNSQIGLVLATGHGSICSVRNVSTVVTVVRIRKISPPREAREPDERLHNIAKSRSAVCSIANRHSPVQAIGSVEPVRPTASAVETRKCLGTRPRATLPLSRRTNDMMERKKKKTHISRQGQHRISSPWQPWPQWRPTEGPRFVRYAAGEAFDASSLVFLLFVFASKSAGCGDPDRLGNGELRNPLNWVAGQDLNLCRV</sequence>
<gene>
    <name evidence="2" type="ORF">B0H67DRAFT_579823</name>
</gene>
<dbReference type="Proteomes" id="UP001172102">
    <property type="component" value="Unassembled WGS sequence"/>
</dbReference>
<keyword evidence="3" id="KW-1185">Reference proteome</keyword>
<feature type="region of interest" description="Disordered" evidence="1">
    <location>
        <begin position="131"/>
        <end position="155"/>
    </location>
</feature>
<protein>
    <submittedName>
        <fullName evidence="2">Uncharacterized protein</fullName>
    </submittedName>
</protein>